<dbReference type="InterPro" id="IPR055348">
    <property type="entry name" value="DctQ"/>
</dbReference>
<dbReference type="GO" id="GO:0015740">
    <property type="term" value="P:C4-dicarboxylate transport"/>
    <property type="evidence" value="ECO:0007669"/>
    <property type="project" value="TreeGrafter"/>
</dbReference>
<evidence type="ECO:0000313" key="12">
    <source>
        <dbReference type="Proteomes" id="UP000194151"/>
    </source>
</evidence>
<evidence type="ECO:0000256" key="5">
    <source>
        <dbReference type="ARBA" id="ARBA00022692"/>
    </source>
</evidence>
<accession>A0A1W6YEM6</accession>
<organism evidence="11 12">
    <name type="scientific">Bordetella genomosp. 8</name>
    <dbReference type="NCBI Taxonomy" id="1416806"/>
    <lineage>
        <taxon>Bacteria</taxon>
        <taxon>Pseudomonadati</taxon>
        <taxon>Pseudomonadota</taxon>
        <taxon>Betaproteobacteria</taxon>
        <taxon>Burkholderiales</taxon>
        <taxon>Alcaligenaceae</taxon>
        <taxon>Bordetella</taxon>
    </lineage>
</organism>
<dbReference type="Proteomes" id="UP000194151">
    <property type="component" value="Chromosome"/>
</dbReference>
<dbReference type="EMBL" id="CP021108">
    <property type="protein sequence ID" value="ARP79536.1"/>
    <property type="molecule type" value="Genomic_DNA"/>
</dbReference>
<evidence type="ECO:0000256" key="7">
    <source>
        <dbReference type="ARBA" id="ARBA00023136"/>
    </source>
</evidence>
<dbReference type="GO" id="GO:0022857">
    <property type="term" value="F:transmembrane transporter activity"/>
    <property type="evidence" value="ECO:0007669"/>
    <property type="project" value="UniProtKB-UniRule"/>
</dbReference>
<evidence type="ECO:0000256" key="8">
    <source>
        <dbReference type="ARBA" id="ARBA00038436"/>
    </source>
</evidence>
<evidence type="ECO:0000313" key="11">
    <source>
        <dbReference type="EMBL" id="ARP79536.1"/>
    </source>
</evidence>
<keyword evidence="6 9" id="KW-1133">Transmembrane helix</keyword>
<keyword evidence="4 9" id="KW-0997">Cell inner membrane</keyword>
<keyword evidence="3" id="KW-1003">Cell membrane</keyword>
<name>A0A1W6YEM6_9BORD</name>
<comment type="similarity">
    <text evidence="8 9">Belongs to the TRAP transporter small permease family.</text>
</comment>
<dbReference type="AlphaFoldDB" id="A0A1W6YEM6"/>
<dbReference type="PANTHER" id="PTHR35011:SF2">
    <property type="entry name" value="2,3-DIKETO-L-GULONATE TRAP TRANSPORTER SMALL PERMEASE PROTEIN YIAM"/>
    <property type="match status" value="1"/>
</dbReference>
<evidence type="ECO:0000256" key="4">
    <source>
        <dbReference type="ARBA" id="ARBA00022519"/>
    </source>
</evidence>
<protein>
    <recommendedName>
        <fullName evidence="9">TRAP transporter small permease protein</fullName>
    </recommendedName>
</protein>
<evidence type="ECO:0000259" key="10">
    <source>
        <dbReference type="Pfam" id="PF04290"/>
    </source>
</evidence>
<feature type="transmembrane region" description="Helical" evidence="9">
    <location>
        <begin position="60"/>
        <end position="78"/>
    </location>
</feature>
<feature type="domain" description="Tripartite ATP-independent periplasmic transporters DctQ component" evidence="10">
    <location>
        <begin position="36"/>
        <end position="163"/>
    </location>
</feature>
<evidence type="ECO:0000256" key="6">
    <source>
        <dbReference type="ARBA" id="ARBA00022989"/>
    </source>
</evidence>
<evidence type="ECO:0000256" key="3">
    <source>
        <dbReference type="ARBA" id="ARBA00022475"/>
    </source>
</evidence>
<sequence>MQTAPPAGRARSPLNRALDLVFRIQRALMVACLVVMVVLLFGNVALRYLFNSGINVSDELSRLAFVWLIFIGSVLAMREHTHMGVTMLVERFGRVARRATHLFCQVLVLAVLCMLIKGSWDQTLIGMATRLPVTGLPAGIFNVACLYAAVAMALLTLADIVLTLGGAEPGLDASAVDPLS</sequence>
<keyword evidence="12" id="KW-1185">Reference proteome</keyword>
<comment type="subcellular location">
    <subcellularLocation>
        <location evidence="1 9">Cell inner membrane</location>
        <topology evidence="1 9">Multi-pass membrane protein</topology>
    </subcellularLocation>
</comment>
<keyword evidence="2 9" id="KW-0813">Transport</keyword>
<dbReference type="STRING" id="1416806.CAL12_00965"/>
<evidence type="ECO:0000256" key="2">
    <source>
        <dbReference type="ARBA" id="ARBA00022448"/>
    </source>
</evidence>
<keyword evidence="7 9" id="KW-0472">Membrane</keyword>
<feature type="transmembrane region" description="Helical" evidence="9">
    <location>
        <begin position="99"/>
        <end position="120"/>
    </location>
</feature>
<dbReference type="RefSeq" id="WP_232464661.1">
    <property type="nucleotide sequence ID" value="NZ_CP021108.1"/>
</dbReference>
<dbReference type="KEGG" id="bgv:CAL12_00965"/>
<comment type="function">
    <text evidence="9">Part of the tripartite ATP-independent periplasmic (TRAP) transport system.</text>
</comment>
<gene>
    <name evidence="11" type="ORF">CAL12_00965</name>
</gene>
<dbReference type="InterPro" id="IPR007387">
    <property type="entry name" value="TRAP_DctQ"/>
</dbReference>
<feature type="transmembrane region" description="Helical" evidence="9">
    <location>
        <begin position="140"/>
        <end position="162"/>
    </location>
</feature>
<dbReference type="GO" id="GO:0005886">
    <property type="term" value="C:plasma membrane"/>
    <property type="evidence" value="ECO:0007669"/>
    <property type="project" value="UniProtKB-SubCell"/>
</dbReference>
<comment type="subunit">
    <text evidence="9">The complex comprises the extracytoplasmic solute receptor protein and the two transmembrane proteins.</text>
</comment>
<dbReference type="PANTHER" id="PTHR35011">
    <property type="entry name" value="2,3-DIKETO-L-GULONATE TRAP TRANSPORTER SMALL PERMEASE PROTEIN YIAM"/>
    <property type="match status" value="1"/>
</dbReference>
<evidence type="ECO:0000256" key="9">
    <source>
        <dbReference type="RuleBase" id="RU369079"/>
    </source>
</evidence>
<keyword evidence="5 9" id="KW-0812">Transmembrane</keyword>
<reference evidence="11 12" key="1">
    <citation type="submission" date="2017-05" db="EMBL/GenBank/DDBJ databases">
        <title>Complete and WGS of Bordetella genogroups.</title>
        <authorList>
            <person name="Spilker T."/>
            <person name="LiPuma J."/>
        </authorList>
    </citation>
    <scope>NUCLEOTIDE SEQUENCE [LARGE SCALE GENOMIC DNA]</scope>
    <source>
        <strain evidence="11 12">AU19157</strain>
    </source>
</reference>
<proteinExistence type="inferred from homology"/>
<evidence type="ECO:0000256" key="1">
    <source>
        <dbReference type="ARBA" id="ARBA00004429"/>
    </source>
</evidence>
<dbReference type="Pfam" id="PF04290">
    <property type="entry name" value="DctQ"/>
    <property type="match status" value="1"/>
</dbReference>
<feature type="transmembrane region" description="Helical" evidence="9">
    <location>
        <begin position="27"/>
        <end position="48"/>
    </location>
</feature>